<comment type="caution">
    <text evidence="2">The sequence shown here is derived from an EMBL/GenBank/DDBJ whole genome shotgun (WGS) entry which is preliminary data.</text>
</comment>
<evidence type="ECO:0000313" key="2">
    <source>
        <dbReference type="EMBL" id="CAK0896130.1"/>
    </source>
</evidence>
<name>A0ABN9XDF5_9DINO</name>
<proteinExistence type="predicted"/>
<gene>
    <name evidence="2" type="ORF">PCOR1329_LOCUS74682</name>
</gene>
<dbReference type="Proteomes" id="UP001189429">
    <property type="component" value="Unassembled WGS sequence"/>
</dbReference>
<sequence>SGWPSPLPALHAGRRRRGRGGAPQGSARARKGPAPGARGGPPGAPAGGPTRSRGGAPGERFCCFSLHEGSYLGKMLVPREDTGAMPSNTKQRQGTPSNAKQCQALRPCNRKLPPDWGRARFVCSATCRSDPGHSDYVQPRFAIAAMTSTDQPHPPPGDVMICVLTSERALVIPRHLRTAAARNGTPAVAEEKNKNAIQRERGGRPEGGGRVLVSGGRGETKVSSSSRRRRRSCTSYKHTAPISPRMSVDFRMLAPGVLRSALGPLEASPAPPLARSACQEKGASVDP</sequence>
<feature type="non-terminal residue" evidence="2">
    <location>
        <position position="1"/>
    </location>
</feature>
<evidence type="ECO:0000256" key="1">
    <source>
        <dbReference type="SAM" id="MobiDB-lite"/>
    </source>
</evidence>
<accession>A0ABN9XDF5</accession>
<evidence type="ECO:0000313" key="3">
    <source>
        <dbReference type="Proteomes" id="UP001189429"/>
    </source>
</evidence>
<feature type="region of interest" description="Disordered" evidence="1">
    <location>
        <begin position="79"/>
        <end position="101"/>
    </location>
</feature>
<feature type="region of interest" description="Disordered" evidence="1">
    <location>
        <begin position="1"/>
        <end position="56"/>
    </location>
</feature>
<reference evidence="2" key="1">
    <citation type="submission" date="2023-10" db="EMBL/GenBank/DDBJ databases">
        <authorList>
            <person name="Chen Y."/>
            <person name="Shah S."/>
            <person name="Dougan E. K."/>
            <person name="Thang M."/>
            <person name="Chan C."/>
        </authorList>
    </citation>
    <scope>NUCLEOTIDE SEQUENCE [LARGE SCALE GENOMIC DNA]</scope>
</reference>
<keyword evidence="3" id="KW-1185">Reference proteome</keyword>
<organism evidence="2 3">
    <name type="scientific">Prorocentrum cordatum</name>
    <dbReference type="NCBI Taxonomy" id="2364126"/>
    <lineage>
        <taxon>Eukaryota</taxon>
        <taxon>Sar</taxon>
        <taxon>Alveolata</taxon>
        <taxon>Dinophyceae</taxon>
        <taxon>Prorocentrales</taxon>
        <taxon>Prorocentraceae</taxon>
        <taxon>Prorocentrum</taxon>
    </lineage>
</organism>
<feature type="region of interest" description="Disordered" evidence="1">
    <location>
        <begin position="198"/>
        <end position="240"/>
    </location>
</feature>
<feature type="compositionally biased region" description="Low complexity" evidence="1">
    <location>
        <begin position="24"/>
        <end position="36"/>
    </location>
</feature>
<feature type="region of interest" description="Disordered" evidence="1">
    <location>
        <begin position="262"/>
        <end position="287"/>
    </location>
</feature>
<feature type="compositionally biased region" description="Polar residues" evidence="1">
    <location>
        <begin position="85"/>
        <end position="101"/>
    </location>
</feature>
<protein>
    <submittedName>
        <fullName evidence="2">Uncharacterized protein</fullName>
    </submittedName>
</protein>
<dbReference type="EMBL" id="CAUYUJ010020144">
    <property type="protein sequence ID" value="CAK0896130.1"/>
    <property type="molecule type" value="Genomic_DNA"/>
</dbReference>